<dbReference type="AlphaFoldDB" id="A0A6S7FLQ7"/>
<name>A0A6S7FLQ7_PARCT</name>
<comment type="caution">
    <text evidence="2">The sequence shown here is derived from an EMBL/GenBank/DDBJ whole genome shotgun (WGS) entry which is preliminary data.</text>
</comment>
<sequence length="50" mass="5701">MKRDRSIQSVEIPCTVDSDDDESELEELDTVESVRETEMSDNILKKSLGQ</sequence>
<dbReference type="EMBL" id="CACRXK020000320">
    <property type="protein sequence ID" value="CAB3980744.1"/>
    <property type="molecule type" value="Genomic_DNA"/>
</dbReference>
<proteinExistence type="predicted"/>
<organism evidence="2 3">
    <name type="scientific">Paramuricea clavata</name>
    <name type="common">Red gorgonian</name>
    <name type="synonym">Violescent sea-whip</name>
    <dbReference type="NCBI Taxonomy" id="317549"/>
    <lineage>
        <taxon>Eukaryota</taxon>
        <taxon>Metazoa</taxon>
        <taxon>Cnidaria</taxon>
        <taxon>Anthozoa</taxon>
        <taxon>Octocorallia</taxon>
        <taxon>Malacalcyonacea</taxon>
        <taxon>Plexauridae</taxon>
        <taxon>Paramuricea</taxon>
    </lineage>
</organism>
<gene>
    <name evidence="2" type="ORF">PACLA_8A048918</name>
</gene>
<evidence type="ECO:0000256" key="1">
    <source>
        <dbReference type="SAM" id="MobiDB-lite"/>
    </source>
</evidence>
<keyword evidence="3" id="KW-1185">Reference proteome</keyword>
<feature type="region of interest" description="Disordered" evidence="1">
    <location>
        <begin position="16"/>
        <end position="50"/>
    </location>
</feature>
<feature type="compositionally biased region" description="Acidic residues" evidence="1">
    <location>
        <begin position="17"/>
        <end position="30"/>
    </location>
</feature>
<protein>
    <submittedName>
        <fullName evidence="2">Uncharacterized protein</fullName>
    </submittedName>
</protein>
<evidence type="ECO:0000313" key="3">
    <source>
        <dbReference type="Proteomes" id="UP001152795"/>
    </source>
</evidence>
<dbReference type="Proteomes" id="UP001152795">
    <property type="component" value="Unassembled WGS sequence"/>
</dbReference>
<accession>A0A6S7FLQ7</accession>
<reference evidence="2" key="1">
    <citation type="submission" date="2020-04" db="EMBL/GenBank/DDBJ databases">
        <authorList>
            <person name="Alioto T."/>
            <person name="Alioto T."/>
            <person name="Gomez Garrido J."/>
        </authorList>
    </citation>
    <scope>NUCLEOTIDE SEQUENCE</scope>
    <source>
        <strain evidence="2">A484AB</strain>
    </source>
</reference>
<evidence type="ECO:0000313" key="2">
    <source>
        <dbReference type="EMBL" id="CAB3980744.1"/>
    </source>
</evidence>